<sequence length="428" mass="45732">MADLQPLLHDLAIALHAPTVVLSGRDGQIRGGGTQGLLHGDLRLLSEAVVTVDGHEPEPIGSDEPGADRARFTGLLRPLGGPGPDPTVWLRRERHVTGSGMTEELSLVSTDGVTRRCVVEVVLAADFAPIDEIKSGGRRAPVAPGGTRWAADSAVSEVTAEGAEVVADGPRLRLRWPVTLAGTTTLRWSLAVSDERALFVPAGTRLSRPEVHADDRRFTALLGRALDDLDGLLLAEPEHPGDAFAGAGAPWFLTLFGRDSLWAARLALPLSVDLAGGTLRTLARAQGTRHDPETGEAPGKILHERRRDGFETALGASLPAEYYGTVDATALWVCLLHDAWRWGLPEDEVRDLLPTLRFALSWITGAADSDGDGFAEYRDESGHGLANQGWKDSGDAVRFRDGEQAKPPIALGKSRRTSTKPSCAQLPC</sequence>
<dbReference type="SUPFAM" id="SSF48208">
    <property type="entry name" value="Six-hairpin glycosidases"/>
    <property type="match status" value="1"/>
</dbReference>
<evidence type="ECO:0000313" key="4">
    <source>
        <dbReference type="Proteomes" id="UP001239397"/>
    </source>
</evidence>
<protein>
    <submittedName>
        <fullName evidence="3">Glycogen debranching N-terminal domain-containing protein</fullName>
    </submittedName>
</protein>
<feature type="domain" description="Putative glycogen debranching enzyme N-terminal" evidence="2">
    <location>
        <begin position="16"/>
        <end position="193"/>
    </location>
</feature>
<gene>
    <name evidence="3" type="ORF">QRX60_22675</name>
</gene>
<dbReference type="RefSeq" id="WP_286002772.1">
    <property type="nucleotide sequence ID" value="NZ_CP127295.1"/>
</dbReference>
<dbReference type="Proteomes" id="UP001239397">
    <property type="component" value="Chromosome"/>
</dbReference>
<evidence type="ECO:0000313" key="3">
    <source>
        <dbReference type="EMBL" id="WIY06513.1"/>
    </source>
</evidence>
<dbReference type="InterPro" id="IPR012341">
    <property type="entry name" value="6hp_glycosidase-like_sf"/>
</dbReference>
<dbReference type="Gene3D" id="1.50.10.10">
    <property type="match status" value="1"/>
</dbReference>
<dbReference type="InterPro" id="IPR008928">
    <property type="entry name" value="6-hairpin_glycosidase_sf"/>
</dbReference>
<dbReference type="GO" id="GO:0005975">
    <property type="term" value="P:carbohydrate metabolic process"/>
    <property type="evidence" value="ECO:0007669"/>
    <property type="project" value="InterPro"/>
</dbReference>
<dbReference type="InterPro" id="IPR032856">
    <property type="entry name" value="GDE_N_bis"/>
</dbReference>
<organism evidence="3 4">
    <name type="scientific">Amycolatopsis mongoliensis</name>
    <dbReference type="NCBI Taxonomy" id="715475"/>
    <lineage>
        <taxon>Bacteria</taxon>
        <taxon>Bacillati</taxon>
        <taxon>Actinomycetota</taxon>
        <taxon>Actinomycetes</taxon>
        <taxon>Pseudonocardiales</taxon>
        <taxon>Pseudonocardiaceae</taxon>
        <taxon>Amycolatopsis</taxon>
    </lineage>
</organism>
<evidence type="ECO:0000256" key="1">
    <source>
        <dbReference type="SAM" id="MobiDB-lite"/>
    </source>
</evidence>
<proteinExistence type="predicted"/>
<dbReference type="EMBL" id="CP127295">
    <property type="protein sequence ID" value="WIY06513.1"/>
    <property type="molecule type" value="Genomic_DNA"/>
</dbReference>
<dbReference type="Pfam" id="PF14742">
    <property type="entry name" value="GDE_N_bis"/>
    <property type="match status" value="1"/>
</dbReference>
<keyword evidence="4" id="KW-1185">Reference proteome</keyword>
<dbReference type="KEGG" id="amog:QRX60_22675"/>
<dbReference type="AlphaFoldDB" id="A0A9Y2NP29"/>
<feature type="region of interest" description="Disordered" evidence="1">
    <location>
        <begin position="401"/>
        <end position="428"/>
    </location>
</feature>
<evidence type="ECO:0000259" key="2">
    <source>
        <dbReference type="Pfam" id="PF14742"/>
    </source>
</evidence>
<reference evidence="3 4" key="1">
    <citation type="submission" date="2023-06" db="EMBL/GenBank/DDBJ databases">
        <authorList>
            <person name="Oyuntsetseg B."/>
            <person name="Kim S.B."/>
        </authorList>
    </citation>
    <scope>NUCLEOTIDE SEQUENCE [LARGE SCALE GENOMIC DNA]</scope>
    <source>
        <strain evidence="3 4">4-36</strain>
    </source>
</reference>
<name>A0A9Y2NP29_9PSEU</name>
<accession>A0A9Y2NP29</accession>